<sequence length="61" mass="6658">MQRSFVWDALVYDGAACCPQLLVMLGRRSKVIEQRQLGLVQVGVLYDVDVADLLVAGHLAG</sequence>
<protein>
    <submittedName>
        <fullName evidence="1">Uncharacterized protein</fullName>
    </submittedName>
</protein>
<dbReference type="EMBL" id="FSRO01000001">
    <property type="protein sequence ID" value="SIO28241.1"/>
    <property type="molecule type" value="Genomic_DNA"/>
</dbReference>
<organism evidence="1 2">
    <name type="scientific">Nitrosomonas cryotolerans ATCC 49181</name>
    <dbReference type="NCBI Taxonomy" id="1131553"/>
    <lineage>
        <taxon>Bacteria</taxon>
        <taxon>Pseudomonadati</taxon>
        <taxon>Pseudomonadota</taxon>
        <taxon>Betaproteobacteria</taxon>
        <taxon>Nitrosomonadales</taxon>
        <taxon>Nitrosomonadaceae</taxon>
        <taxon>Nitrosomonas</taxon>
    </lineage>
</organism>
<proteinExistence type="predicted"/>
<keyword evidence="2" id="KW-1185">Reference proteome</keyword>
<dbReference type="Proteomes" id="UP000185062">
    <property type="component" value="Unassembled WGS sequence"/>
</dbReference>
<name>A0A1N6I899_9PROT</name>
<gene>
    <name evidence="1" type="ORF">SAMN02743940_1621</name>
</gene>
<evidence type="ECO:0000313" key="1">
    <source>
        <dbReference type="EMBL" id="SIO28241.1"/>
    </source>
</evidence>
<reference evidence="1 2" key="1">
    <citation type="submission" date="2016-12" db="EMBL/GenBank/DDBJ databases">
        <authorList>
            <person name="Song W.-J."/>
            <person name="Kurnit D.M."/>
        </authorList>
    </citation>
    <scope>NUCLEOTIDE SEQUENCE [LARGE SCALE GENOMIC DNA]</scope>
    <source>
        <strain evidence="1 2">ATCC 49181</strain>
    </source>
</reference>
<dbReference type="AlphaFoldDB" id="A0A1N6I899"/>
<accession>A0A1N6I899</accession>
<evidence type="ECO:0000313" key="2">
    <source>
        <dbReference type="Proteomes" id="UP000185062"/>
    </source>
</evidence>